<sequence>MVPLEEVDVSFVVLTGEESGAITSWLLARKIESVPIYHLTPFGQLVIAFVESPFAQQMREAALRELGLLGQRFSRSLLAPGAKPVPVSCYDMSRGIPGPDSPDIRCQDIEDRERIEWTSEAFYSGQ</sequence>
<accession>A0AAE0KCS3</accession>
<comment type="caution">
    <text evidence="1">The sequence shown here is derived from an EMBL/GenBank/DDBJ whole genome shotgun (WGS) entry which is preliminary data.</text>
</comment>
<keyword evidence="2" id="KW-1185">Reference proteome</keyword>
<organism evidence="1 2">
    <name type="scientific">Lasiosphaeria ovina</name>
    <dbReference type="NCBI Taxonomy" id="92902"/>
    <lineage>
        <taxon>Eukaryota</taxon>
        <taxon>Fungi</taxon>
        <taxon>Dikarya</taxon>
        <taxon>Ascomycota</taxon>
        <taxon>Pezizomycotina</taxon>
        <taxon>Sordariomycetes</taxon>
        <taxon>Sordariomycetidae</taxon>
        <taxon>Sordariales</taxon>
        <taxon>Lasiosphaeriaceae</taxon>
        <taxon>Lasiosphaeria</taxon>
    </lineage>
</organism>
<evidence type="ECO:0000313" key="2">
    <source>
        <dbReference type="Proteomes" id="UP001287356"/>
    </source>
</evidence>
<proteinExistence type="predicted"/>
<name>A0AAE0KCS3_9PEZI</name>
<reference evidence="1" key="1">
    <citation type="journal article" date="2023" name="Mol. Phylogenet. Evol.">
        <title>Genome-scale phylogeny and comparative genomics of the fungal order Sordariales.</title>
        <authorList>
            <person name="Hensen N."/>
            <person name="Bonometti L."/>
            <person name="Westerberg I."/>
            <person name="Brannstrom I.O."/>
            <person name="Guillou S."/>
            <person name="Cros-Aarteil S."/>
            <person name="Calhoun S."/>
            <person name="Haridas S."/>
            <person name="Kuo A."/>
            <person name="Mondo S."/>
            <person name="Pangilinan J."/>
            <person name="Riley R."/>
            <person name="LaButti K."/>
            <person name="Andreopoulos B."/>
            <person name="Lipzen A."/>
            <person name="Chen C."/>
            <person name="Yan M."/>
            <person name="Daum C."/>
            <person name="Ng V."/>
            <person name="Clum A."/>
            <person name="Steindorff A."/>
            <person name="Ohm R.A."/>
            <person name="Martin F."/>
            <person name="Silar P."/>
            <person name="Natvig D.O."/>
            <person name="Lalanne C."/>
            <person name="Gautier V."/>
            <person name="Ament-Velasquez S.L."/>
            <person name="Kruys A."/>
            <person name="Hutchinson M.I."/>
            <person name="Powell A.J."/>
            <person name="Barry K."/>
            <person name="Miller A.N."/>
            <person name="Grigoriev I.V."/>
            <person name="Debuchy R."/>
            <person name="Gladieux P."/>
            <person name="Hiltunen Thoren M."/>
            <person name="Johannesson H."/>
        </authorList>
    </citation>
    <scope>NUCLEOTIDE SEQUENCE</scope>
    <source>
        <strain evidence="1">CBS 958.72</strain>
    </source>
</reference>
<dbReference type="EMBL" id="JAULSN010000004">
    <property type="protein sequence ID" value="KAK3374453.1"/>
    <property type="molecule type" value="Genomic_DNA"/>
</dbReference>
<protein>
    <submittedName>
        <fullName evidence="1">Uncharacterized protein</fullName>
    </submittedName>
</protein>
<evidence type="ECO:0000313" key="1">
    <source>
        <dbReference type="EMBL" id="KAK3374453.1"/>
    </source>
</evidence>
<gene>
    <name evidence="1" type="ORF">B0T24DRAFT_594544</name>
</gene>
<dbReference type="AlphaFoldDB" id="A0AAE0KCS3"/>
<reference evidence="1" key="2">
    <citation type="submission" date="2023-06" db="EMBL/GenBank/DDBJ databases">
        <authorList>
            <consortium name="Lawrence Berkeley National Laboratory"/>
            <person name="Haridas S."/>
            <person name="Hensen N."/>
            <person name="Bonometti L."/>
            <person name="Westerberg I."/>
            <person name="Brannstrom I.O."/>
            <person name="Guillou S."/>
            <person name="Cros-Aarteil S."/>
            <person name="Calhoun S."/>
            <person name="Kuo A."/>
            <person name="Mondo S."/>
            <person name="Pangilinan J."/>
            <person name="Riley R."/>
            <person name="Labutti K."/>
            <person name="Andreopoulos B."/>
            <person name="Lipzen A."/>
            <person name="Chen C."/>
            <person name="Yanf M."/>
            <person name="Daum C."/>
            <person name="Ng V."/>
            <person name="Clum A."/>
            <person name="Steindorff A."/>
            <person name="Ohm R."/>
            <person name="Martin F."/>
            <person name="Silar P."/>
            <person name="Natvig D."/>
            <person name="Lalanne C."/>
            <person name="Gautier V."/>
            <person name="Ament-Velasquez S.L."/>
            <person name="Kruys A."/>
            <person name="Hutchinson M.I."/>
            <person name="Powell A.J."/>
            <person name="Barry K."/>
            <person name="Miller A.N."/>
            <person name="Grigoriev I.V."/>
            <person name="Debuchy R."/>
            <person name="Gladieux P."/>
            <person name="Thoren M.H."/>
            <person name="Johannesson H."/>
        </authorList>
    </citation>
    <scope>NUCLEOTIDE SEQUENCE</scope>
    <source>
        <strain evidence="1">CBS 958.72</strain>
    </source>
</reference>
<dbReference type="Proteomes" id="UP001287356">
    <property type="component" value="Unassembled WGS sequence"/>
</dbReference>